<proteinExistence type="predicted"/>
<reference evidence="6" key="2">
    <citation type="submission" date="2025-08" db="UniProtKB">
        <authorList>
            <consortium name="RefSeq"/>
        </authorList>
    </citation>
    <scope>IDENTIFICATION</scope>
    <source>
        <tissue evidence="6">Leaves</tissue>
    </source>
</reference>
<dbReference type="PANTHER" id="PTHR13847:SF287">
    <property type="entry name" value="FAD-DEPENDENT OXIDOREDUCTASE DOMAIN-CONTAINING PROTEIN 1"/>
    <property type="match status" value="1"/>
</dbReference>
<evidence type="ECO:0000256" key="1">
    <source>
        <dbReference type="ARBA" id="ARBA00023002"/>
    </source>
</evidence>
<dbReference type="PANTHER" id="PTHR13847">
    <property type="entry name" value="SARCOSINE DEHYDROGENASE-RELATED"/>
    <property type="match status" value="1"/>
</dbReference>
<dbReference type="Proteomes" id="UP001652660">
    <property type="component" value="Chromosome 1e"/>
</dbReference>
<evidence type="ECO:0000256" key="3">
    <source>
        <dbReference type="ARBA" id="ARBA00046185"/>
    </source>
</evidence>
<dbReference type="Gene3D" id="3.30.9.10">
    <property type="entry name" value="D-Amino Acid Oxidase, subunit A, domain 2"/>
    <property type="match status" value="1"/>
</dbReference>
<keyword evidence="5" id="KW-1185">Reference proteome</keyword>
<dbReference type="RefSeq" id="XP_027092484.1">
    <property type="nucleotide sequence ID" value="XM_027236683.2"/>
</dbReference>
<dbReference type="GeneID" id="113712991"/>
<dbReference type="SUPFAM" id="SSF51905">
    <property type="entry name" value="FAD/NAD(P)-binding domain"/>
    <property type="match status" value="1"/>
</dbReference>
<name>A0A6P6UPK4_COFAR</name>
<comment type="function">
    <text evidence="3">Required for the assembly of the mitochondrial membrane respiratory chain NADH dehydrogenase (Complex I). Involved in mid-late stages of complex I assembly.</text>
</comment>
<evidence type="ECO:0000259" key="4">
    <source>
        <dbReference type="Pfam" id="PF01266"/>
    </source>
</evidence>
<evidence type="ECO:0000313" key="6">
    <source>
        <dbReference type="RefSeq" id="XP_027092484.1"/>
    </source>
</evidence>
<dbReference type="GO" id="GO:0016491">
    <property type="term" value="F:oxidoreductase activity"/>
    <property type="evidence" value="ECO:0007669"/>
    <property type="project" value="UniProtKB-KW"/>
</dbReference>
<reference evidence="5" key="1">
    <citation type="journal article" date="2025" name="Foods">
        <title>Unveiling the Microbial Signatures of Arabica Coffee Cherries: Insights into Ripeness Specific Diversity, Functional Traits, and Implications for Quality and Safety.</title>
        <authorList>
            <consortium name="RefSeq"/>
            <person name="Tenea G.N."/>
            <person name="Cifuentes V."/>
            <person name="Reyes P."/>
            <person name="Cevallos-Vallejos M."/>
        </authorList>
    </citation>
    <scope>NUCLEOTIDE SEQUENCE [LARGE SCALE GENOMIC DNA]</scope>
</reference>
<organism evidence="5 6">
    <name type="scientific">Coffea arabica</name>
    <name type="common">Arabian coffee</name>
    <dbReference type="NCBI Taxonomy" id="13443"/>
    <lineage>
        <taxon>Eukaryota</taxon>
        <taxon>Viridiplantae</taxon>
        <taxon>Streptophyta</taxon>
        <taxon>Embryophyta</taxon>
        <taxon>Tracheophyta</taxon>
        <taxon>Spermatophyta</taxon>
        <taxon>Magnoliopsida</taxon>
        <taxon>eudicotyledons</taxon>
        <taxon>Gunneridae</taxon>
        <taxon>Pentapetalae</taxon>
        <taxon>asterids</taxon>
        <taxon>lamiids</taxon>
        <taxon>Gentianales</taxon>
        <taxon>Rubiaceae</taxon>
        <taxon>Ixoroideae</taxon>
        <taxon>Gardenieae complex</taxon>
        <taxon>Bertiereae - Coffeeae clade</taxon>
        <taxon>Coffeeae</taxon>
        <taxon>Coffea</taxon>
    </lineage>
</organism>
<sequence length="530" mass="57482">MFHHQPASYLSASLTPISSSLHSAAFKHMASMPLRIASNSVSSLLNLTFDGPCRLASNSGFYGHPDQPLNNIPLSTSASANRRTRRFLSQVPLHATNAPNRETIKSQSSLSFDVVIIGAGIIGLTIARQFLLFSDLSVAILDAAVPCAGATGAGQGYIWRINKTPGAEKWELASRSHQLWVILAESLQHQGLNPLQILGWMKTGSLLVGKTKEESTLLKAKVKQLCDAGLEAVFLSNQDLLLKEPALVLGKEGTAAYLPDDCQLDARCAVAFLEKENRHFATEGRYAEFYHEPATYLLRSGSSGEVDAVQTSKNTIFSKKAVVMAAGCWTGTLMHELIKSTNIKLDIPVKPRKGHLLVVENFNSFKLNHGLMEAGYVNHQSASLPSTASHKRPLYDAQATSVSMTATMDTSGNLILGSSRQLLGFNVDVDESIINRIWQRAAEFFPALTEKSLDELKKNRAVRVGLRPYMPDGKPVIGPVPGWSNFYIAAGHEGEGLTLALGTAEMIVDMVLGNPGKVDPKPYAVDRCCT</sequence>
<dbReference type="InterPro" id="IPR006076">
    <property type="entry name" value="FAD-dep_OxRdtase"/>
</dbReference>
<dbReference type="SUPFAM" id="SSF54373">
    <property type="entry name" value="FAD-linked reductases, C-terminal domain"/>
    <property type="match status" value="1"/>
</dbReference>
<keyword evidence="1" id="KW-0560">Oxidoreductase</keyword>
<dbReference type="InterPro" id="IPR036188">
    <property type="entry name" value="FAD/NAD-bd_sf"/>
</dbReference>
<dbReference type="GO" id="GO:0005737">
    <property type="term" value="C:cytoplasm"/>
    <property type="evidence" value="ECO:0007669"/>
    <property type="project" value="TreeGrafter"/>
</dbReference>
<dbReference type="Pfam" id="PF01266">
    <property type="entry name" value="DAO"/>
    <property type="match status" value="1"/>
</dbReference>
<dbReference type="AlphaFoldDB" id="A0A6P6UPK4"/>
<gene>
    <name evidence="6" type="primary">LOC113712991</name>
</gene>
<dbReference type="OrthoDB" id="498204at2759"/>
<accession>A0A6P6UPK4</accession>
<evidence type="ECO:0000256" key="2">
    <source>
        <dbReference type="ARBA" id="ARBA00039785"/>
    </source>
</evidence>
<evidence type="ECO:0000313" key="5">
    <source>
        <dbReference type="Proteomes" id="UP001652660"/>
    </source>
</evidence>
<feature type="domain" description="FAD dependent oxidoreductase" evidence="4">
    <location>
        <begin position="113"/>
        <end position="510"/>
    </location>
</feature>
<protein>
    <recommendedName>
        <fullName evidence="2">FAD-dependent oxidoreductase domain-containing protein 1</fullName>
    </recommendedName>
</protein>
<dbReference type="Gene3D" id="3.50.50.60">
    <property type="entry name" value="FAD/NAD(P)-binding domain"/>
    <property type="match status" value="1"/>
</dbReference>